<gene>
    <name evidence="1" type="ORF">KXQ929_LOCUS39802</name>
</gene>
<dbReference type="Proteomes" id="UP000663868">
    <property type="component" value="Unassembled WGS sequence"/>
</dbReference>
<dbReference type="EMBL" id="CAJOBB010007850">
    <property type="protein sequence ID" value="CAF4195834.1"/>
    <property type="molecule type" value="Genomic_DNA"/>
</dbReference>
<feature type="non-terminal residue" evidence="1">
    <location>
        <position position="60"/>
    </location>
</feature>
<evidence type="ECO:0000313" key="1">
    <source>
        <dbReference type="EMBL" id="CAF4195834.1"/>
    </source>
</evidence>
<protein>
    <submittedName>
        <fullName evidence="1">Uncharacterized protein</fullName>
    </submittedName>
</protein>
<accession>A0A820AN43</accession>
<reference evidence="1" key="1">
    <citation type="submission" date="2021-02" db="EMBL/GenBank/DDBJ databases">
        <authorList>
            <person name="Nowell W R."/>
        </authorList>
    </citation>
    <scope>NUCLEOTIDE SEQUENCE</scope>
</reference>
<comment type="caution">
    <text evidence="1">The sequence shown here is derived from an EMBL/GenBank/DDBJ whole genome shotgun (WGS) entry which is preliminary data.</text>
</comment>
<name>A0A820AN43_9BILA</name>
<proteinExistence type="predicted"/>
<organism evidence="1 2">
    <name type="scientific">Adineta steineri</name>
    <dbReference type="NCBI Taxonomy" id="433720"/>
    <lineage>
        <taxon>Eukaryota</taxon>
        <taxon>Metazoa</taxon>
        <taxon>Spiralia</taxon>
        <taxon>Gnathifera</taxon>
        <taxon>Rotifera</taxon>
        <taxon>Eurotatoria</taxon>
        <taxon>Bdelloidea</taxon>
        <taxon>Adinetida</taxon>
        <taxon>Adinetidae</taxon>
        <taxon>Adineta</taxon>
    </lineage>
</organism>
<sequence>MQQQELYAFKRDRFVNNAISELEDANRSPIDGYQDLPLMPLEQATETIVPLVSNLRNYVA</sequence>
<dbReference type="AlphaFoldDB" id="A0A820AN43"/>
<evidence type="ECO:0000313" key="2">
    <source>
        <dbReference type="Proteomes" id="UP000663868"/>
    </source>
</evidence>